<dbReference type="RefSeq" id="XP_024507742.1">
    <property type="nucleotide sequence ID" value="XM_024654364.1"/>
</dbReference>
<dbReference type="GO" id="GO:0042796">
    <property type="term" value="P:snRNA transcription by RNA polymerase III"/>
    <property type="evidence" value="ECO:0007669"/>
    <property type="project" value="TreeGrafter"/>
</dbReference>
<dbReference type="PANTHER" id="PTHR15131">
    <property type="entry name" value="SMALL NUCLEAR RNA ACTIVATING COMPLEX, POLYPEPTIDE 1"/>
    <property type="match status" value="1"/>
</dbReference>
<dbReference type="GO" id="GO:0042795">
    <property type="term" value="P:snRNA transcription by RNA polymerase II"/>
    <property type="evidence" value="ECO:0007669"/>
    <property type="project" value="TreeGrafter"/>
</dbReference>
<evidence type="ECO:0000256" key="1">
    <source>
        <dbReference type="SAM" id="MobiDB-lite"/>
    </source>
</evidence>
<feature type="compositionally biased region" description="Polar residues" evidence="1">
    <location>
        <begin position="21"/>
        <end position="34"/>
    </location>
</feature>
<dbReference type="EMBL" id="LN609529">
    <property type="protein sequence ID" value="CEF68542.1"/>
    <property type="molecule type" value="Genomic_DNA"/>
</dbReference>
<accession>A0A090LFJ9</accession>
<dbReference type="GO" id="GO:0043565">
    <property type="term" value="F:sequence-specific DNA binding"/>
    <property type="evidence" value="ECO:0007669"/>
    <property type="project" value="TreeGrafter"/>
</dbReference>
<name>A0A090LFJ9_STRRB</name>
<evidence type="ECO:0000313" key="2">
    <source>
        <dbReference type="EMBL" id="CEF68542.1"/>
    </source>
</evidence>
<dbReference type="WBParaSite" id="SRAE_2000319800.1">
    <property type="protein sequence ID" value="SRAE_2000319800.1"/>
    <property type="gene ID" value="WBGene00263419"/>
</dbReference>
<dbReference type="InterPro" id="IPR019188">
    <property type="entry name" value="SNAPC1"/>
</dbReference>
<evidence type="ECO:0000313" key="4">
    <source>
        <dbReference type="WBParaSite" id="SRAE_2000319800.1"/>
    </source>
</evidence>
<dbReference type="GO" id="GO:0019185">
    <property type="term" value="C:snRNA-activating protein complex"/>
    <property type="evidence" value="ECO:0007669"/>
    <property type="project" value="TreeGrafter"/>
</dbReference>
<reference evidence="4" key="2">
    <citation type="submission" date="2020-12" db="UniProtKB">
        <authorList>
            <consortium name="WormBaseParasite"/>
        </authorList>
    </citation>
    <scope>IDENTIFICATION</scope>
</reference>
<feature type="region of interest" description="Disordered" evidence="1">
    <location>
        <begin position="1"/>
        <end position="47"/>
    </location>
</feature>
<feature type="region of interest" description="Disordered" evidence="1">
    <location>
        <begin position="303"/>
        <end position="332"/>
    </location>
</feature>
<dbReference type="Proteomes" id="UP000035682">
    <property type="component" value="Unplaced"/>
</dbReference>
<organism evidence="2">
    <name type="scientific">Strongyloides ratti</name>
    <name type="common">Parasitic roundworm</name>
    <dbReference type="NCBI Taxonomy" id="34506"/>
    <lineage>
        <taxon>Eukaryota</taxon>
        <taxon>Metazoa</taxon>
        <taxon>Ecdysozoa</taxon>
        <taxon>Nematoda</taxon>
        <taxon>Chromadorea</taxon>
        <taxon>Rhabditida</taxon>
        <taxon>Tylenchina</taxon>
        <taxon>Panagrolaimomorpha</taxon>
        <taxon>Strongyloidoidea</taxon>
        <taxon>Strongyloididae</taxon>
        <taxon>Strongyloides</taxon>
    </lineage>
</organism>
<dbReference type="AlphaFoldDB" id="A0A090LFJ9"/>
<gene>
    <name evidence="2 4 5" type="ORF">SRAE_2000319800</name>
</gene>
<dbReference type="STRING" id="34506.A0A090LFJ9"/>
<dbReference type="Pfam" id="PF09808">
    <property type="entry name" value="SNAPC1"/>
    <property type="match status" value="1"/>
</dbReference>
<reference evidence="2 3" key="1">
    <citation type="submission" date="2014-09" db="EMBL/GenBank/DDBJ databases">
        <authorList>
            <person name="Martin A.A."/>
        </authorList>
    </citation>
    <scope>NUCLEOTIDE SEQUENCE</scope>
    <source>
        <strain evidence="3">ED321</strain>
        <strain evidence="2">ED321 Heterogonic</strain>
    </source>
</reference>
<dbReference type="OrthoDB" id="20127at2759"/>
<protein>
    <submittedName>
        <fullName evidence="2 4">Small nuclear RNA activating complex (SNAPc), subunit SNAP43 family-containing protein</fullName>
    </submittedName>
</protein>
<dbReference type="PANTHER" id="PTHR15131:SF3">
    <property type="entry name" value="SNRNA-ACTIVATING PROTEIN COMPLEX SUBUNIT 1"/>
    <property type="match status" value="1"/>
</dbReference>
<sequence>MSDNLNNDEDKNLDDGLEPMDTSTCKDNTTNNLESCDKTENNESNEDEKEVVVNLTSEIFSKHEILRQYGILEDIKIFYKAYCAENSLTFSSFTKLYAEHNMSVLFLGKFAAYELVETSEYMLQYAIEFTVPLVDDNQKPYLPLSEDEIDRSKDNDPERLKRIIFGIYLCYMFYNSQPSQYVCNIHVQVRQLQEIQRLMKEVLLKNNQYEAMYCLYCLIQHDAFTIVPFGNDYTFKLPSSRTLPNDGSERLPSIKNFDLVTSSGSLSAYKKETNFKYMQTCHEKYQEMKERFNMNRISMVKESPNEILDNVERRSKNQSNSLDDSSKKEKTK</sequence>
<proteinExistence type="predicted"/>
<evidence type="ECO:0000313" key="3">
    <source>
        <dbReference type="Proteomes" id="UP000035682"/>
    </source>
</evidence>
<dbReference type="WormBase" id="SRAE_2000319800">
    <property type="protein sequence ID" value="SRP02679"/>
    <property type="gene ID" value="WBGene00263419"/>
</dbReference>
<dbReference type="GeneID" id="36380912"/>
<dbReference type="CTD" id="36380912"/>
<evidence type="ECO:0000313" key="5">
    <source>
        <dbReference type="WormBase" id="SRAE_2000319800"/>
    </source>
</evidence>
<keyword evidence="3" id="KW-1185">Reference proteome</keyword>